<dbReference type="InterPro" id="IPR000740">
    <property type="entry name" value="GrpE"/>
</dbReference>
<gene>
    <name evidence="2" type="ORF">LAMO00422_LOCUS6722</name>
</gene>
<dbReference type="AlphaFoldDB" id="A0A7S0GX11"/>
<name>A0A7S0GX11_9EUKA</name>
<evidence type="ECO:0000256" key="1">
    <source>
        <dbReference type="ARBA" id="ARBA00023186"/>
    </source>
</evidence>
<dbReference type="Gene3D" id="2.30.22.10">
    <property type="entry name" value="Head domain of nucleotide exchange factor GrpE"/>
    <property type="match status" value="1"/>
</dbReference>
<protein>
    <recommendedName>
        <fullName evidence="3">GrpE protein homolog</fullName>
    </recommendedName>
</protein>
<dbReference type="Pfam" id="PF01025">
    <property type="entry name" value="GrpE"/>
    <property type="match status" value="1"/>
</dbReference>
<evidence type="ECO:0008006" key="3">
    <source>
        <dbReference type="Google" id="ProtNLM"/>
    </source>
</evidence>
<proteinExistence type="predicted"/>
<dbReference type="GO" id="GO:0042803">
    <property type="term" value="F:protein homodimerization activity"/>
    <property type="evidence" value="ECO:0007669"/>
    <property type="project" value="InterPro"/>
</dbReference>
<accession>A0A7S0GX11</accession>
<dbReference type="GO" id="GO:0006457">
    <property type="term" value="P:protein folding"/>
    <property type="evidence" value="ECO:0007669"/>
    <property type="project" value="InterPro"/>
</dbReference>
<reference evidence="2" key="1">
    <citation type="submission" date="2021-01" db="EMBL/GenBank/DDBJ databases">
        <authorList>
            <person name="Corre E."/>
            <person name="Pelletier E."/>
            <person name="Niang G."/>
            <person name="Scheremetjew M."/>
            <person name="Finn R."/>
            <person name="Kale V."/>
            <person name="Holt S."/>
            <person name="Cochrane G."/>
            <person name="Meng A."/>
            <person name="Brown T."/>
            <person name="Cohen L."/>
        </authorList>
    </citation>
    <scope>NUCLEOTIDE SEQUENCE</scope>
    <source>
        <strain evidence="2">CCMP2058</strain>
    </source>
</reference>
<dbReference type="SUPFAM" id="SSF51064">
    <property type="entry name" value="Head domain of nucleotide exchange factor GrpE"/>
    <property type="match status" value="1"/>
</dbReference>
<evidence type="ECO:0000313" key="2">
    <source>
        <dbReference type="EMBL" id="CAD8442367.1"/>
    </source>
</evidence>
<dbReference type="InterPro" id="IPR009012">
    <property type="entry name" value="GrpE_head"/>
</dbReference>
<dbReference type="GO" id="GO:0000774">
    <property type="term" value="F:adenyl-nucleotide exchange factor activity"/>
    <property type="evidence" value="ECO:0007669"/>
    <property type="project" value="InterPro"/>
</dbReference>
<organism evidence="2">
    <name type="scientific">Amorphochlora amoebiformis</name>
    <dbReference type="NCBI Taxonomy" id="1561963"/>
    <lineage>
        <taxon>Eukaryota</taxon>
        <taxon>Sar</taxon>
        <taxon>Rhizaria</taxon>
        <taxon>Cercozoa</taxon>
        <taxon>Chlorarachniophyceae</taxon>
        <taxon>Amorphochlora</taxon>
    </lineage>
</organism>
<keyword evidence="1" id="KW-0143">Chaperone</keyword>
<dbReference type="EMBL" id="HBEM01009591">
    <property type="protein sequence ID" value="CAD8442367.1"/>
    <property type="molecule type" value="Transcribed_RNA"/>
</dbReference>
<dbReference type="GO" id="GO:0051087">
    <property type="term" value="F:protein-folding chaperone binding"/>
    <property type="evidence" value="ECO:0007669"/>
    <property type="project" value="InterPro"/>
</dbReference>
<sequence>MMLKSQEITAIRNATVIKPLALGVVDTLESVNEENIDSKSILAGVLMRLKQILLDSGVEKLPCNPGDAYDPRWHVAVDWLKSGDAQSQSKNANSTGIIEQVIRDGYSVDGVLMRKAEVKVFKSS</sequence>